<feature type="region of interest" description="Disordered" evidence="6">
    <location>
        <begin position="602"/>
        <end position="629"/>
    </location>
</feature>
<keyword evidence="2" id="KW-0805">Transcription regulation</keyword>
<sequence length="772" mass="85905">MPLQNGNPSTPRTSNRVTKKRASQACHHCRTRKVKCDLVKSGVPCHNCSSDGIECVIVESRRSRKYRLQKRQLNCLVSLPPLTQAQPKPPSGPYDGTNNPPSIATNTTESTKGVSDHATAPSMTNSHFHTPPARTLSVKVLPCVRPPPSQISPDDFDFLARRGALTIPDVELRDQLFRCFALYVSPYLPVVDLEDLFDSLDGKPNSSKISLILLQAIMFAGTAFVDWHFLQEAGYETRRAARGDFYQKIKLLYDFDWEADRVSVIQSLLIINYWYVSENDQKDPWHWLGVCVSLATSIGMNQPATYARKDPRTSRLWRRIWWACVMRDRIMAVSMRRPLRIKDEDINLPLLTLDDFETRSINVSSVQPLRDCPFLTDIATRRMLADLCLAKVKLLVSIGHIIRHFYHLRGFGGSTAEVTMLYAPKKSDDNGNEVAALQDDLDTWYRNLPVSCWLIMDNNNGGTHDTVEDVLFLHRSVLKMLFLMASESLNRPQTLSKTRSLSEQRSTSKVKEAADKMSEMIQHLHDRDLVRFLPPLSVSFMLLAIAVFLVEIKSKGQGFGALPGEQFHHCIRALLRLRDIWPIADSACLLIGQMITKSHAGGMSTPGIQPAPIGVTGRLDPLPQPPEHSGRITAQAFEYENAGGPEASSPPPSDPKPSSLVHEGQPVMGPEGPPPAVTTSELLDDPAYSWTASDFDMDFGSITNGHALHMDLALAEWDVTGVYENGLLDFQGDEGNSTAYTSAGPSIIPETWNAPADPGPYMEPFQPPPHPI</sequence>
<dbReference type="PROSITE" id="PS00463">
    <property type="entry name" value="ZN2_CY6_FUNGAL_1"/>
    <property type="match status" value="1"/>
</dbReference>
<keyword evidence="3" id="KW-0238">DNA-binding</keyword>
<evidence type="ECO:0000256" key="4">
    <source>
        <dbReference type="ARBA" id="ARBA00023163"/>
    </source>
</evidence>
<dbReference type="CDD" id="cd12148">
    <property type="entry name" value="fungal_TF_MHR"/>
    <property type="match status" value="1"/>
</dbReference>
<evidence type="ECO:0000259" key="7">
    <source>
        <dbReference type="PROSITE" id="PS50048"/>
    </source>
</evidence>
<dbReference type="Gene3D" id="4.10.240.10">
    <property type="entry name" value="Zn(2)-C6 fungal-type DNA-binding domain"/>
    <property type="match status" value="1"/>
</dbReference>
<keyword evidence="9" id="KW-1185">Reference proteome</keyword>
<keyword evidence="5" id="KW-0539">Nucleus</keyword>
<feature type="region of interest" description="Disordered" evidence="6">
    <location>
        <begin position="1"/>
        <end position="22"/>
    </location>
</feature>
<organism evidence="8 9">
    <name type="scientific">Rhinocladiella mackenziei CBS 650.93</name>
    <dbReference type="NCBI Taxonomy" id="1442369"/>
    <lineage>
        <taxon>Eukaryota</taxon>
        <taxon>Fungi</taxon>
        <taxon>Dikarya</taxon>
        <taxon>Ascomycota</taxon>
        <taxon>Pezizomycotina</taxon>
        <taxon>Eurotiomycetes</taxon>
        <taxon>Chaetothyriomycetidae</taxon>
        <taxon>Chaetothyriales</taxon>
        <taxon>Herpotrichiellaceae</taxon>
        <taxon>Rhinocladiella</taxon>
    </lineage>
</organism>
<dbReference type="EMBL" id="KN847476">
    <property type="protein sequence ID" value="KIX07561.1"/>
    <property type="molecule type" value="Genomic_DNA"/>
</dbReference>
<evidence type="ECO:0000256" key="3">
    <source>
        <dbReference type="ARBA" id="ARBA00023125"/>
    </source>
</evidence>
<feature type="region of interest" description="Disordered" evidence="6">
    <location>
        <begin position="641"/>
        <end position="681"/>
    </location>
</feature>
<feature type="region of interest" description="Disordered" evidence="6">
    <location>
        <begin position="80"/>
        <end position="129"/>
    </location>
</feature>
<dbReference type="SMART" id="SM00906">
    <property type="entry name" value="Fungal_trans"/>
    <property type="match status" value="1"/>
</dbReference>
<name>A0A0D2IWB1_9EURO</name>
<dbReference type="SUPFAM" id="SSF57701">
    <property type="entry name" value="Zn2/Cys6 DNA-binding domain"/>
    <property type="match status" value="1"/>
</dbReference>
<dbReference type="HOGENOM" id="CLU_006329_1_3_1"/>
<dbReference type="Pfam" id="PF04082">
    <property type="entry name" value="Fungal_trans"/>
    <property type="match status" value="1"/>
</dbReference>
<evidence type="ECO:0000256" key="6">
    <source>
        <dbReference type="SAM" id="MobiDB-lite"/>
    </source>
</evidence>
<dbReference type="InterPro" id="IPR001138">
    <property type="entry name" value="Zn2Cys6_DnaBD"/>
</dbReference>
<dbReference type="InterPro" id="IPR036864">
    <property type="entry name" value="Zn2-C6_fun-type_DNA-bd_sf"/>
</dbReference>
<dbReference type="OrthoDB" id="4451586at2759"/>
<dbReference type="VEuPathDB" id="FungiDB:Z518_02214"/>
<evidence type="ECO:0000313" key="9">
    <source>
        <dbReference type="Proteomes" id="UP000053617"/>
    </source>
</evidence>
<dbReference type="PROSITE" id="PS50048">
    <property type="entry name" value="ZN2_CY6_FUNGAL_2"/>
    <property type="match status" value="1"/>
</dbReference>
<proteinExistence type="predicted"/>
<dbReference type="RefSeq" id="XP_013274697.1">
    <property type="nucleotide sequence ID" value="XM_013419243.1"/>
</dbReference>
<dbReference type="AlphaFoldDB" id="A0A0D2IWB1"/>
<feature type="domain" description="Zn(2)-C6 fungal-type" evidence="7">
    <location>
        <begin position="25"/>
        <end position="57"/>
    </location>
</feature>
<feature type="compositionally biased region" description="Polar residues" evidence="6">
    <location>
        <begin position="1"/>
        <end position="16"/>
    </location>
</feature>
<accession>A0A0D2IWB1</accession>
<keyword evidence="1" id="KW-0479">Metal-binding</keyword>
<dbReference type="SMART" id="SM00066">
    <property type="entry name" value="GAL4"/>
    <property type="match status" value="1"/>
</dbReference>
<dbReference type="GO" id="GO:0006351">
    <property type="term" value="P:DNA-templated transcription"/>
    <property type="evidence" value="ECO:0007669"/>
    <property type="project" value="InterPro"/>
</dbReference>
<keyword evidence="4" id="KW-0804">Transcription</keyword>
<dbReference type="CDD" id="cd00067">
    <property type="entry name" value="GAL4"/>
    <property type="match status" value="1"/>
</dbReference>
<dbReference type="GO" id="GO:0003677">
    <property type="term" value="F:DNA binding"/>
    <property type="evidence" value="ECO:0007669"/>
    <property type="project" value="UniProtKB-KW"/>
</dbReference>
<dbReference type="GO" id="GO:0000981">
    <property type="term" value="F:DNA-binding transcription factor activity, RNA polymerase II-specific"/>
    <property type="evidence" value="ECO:0007669"/>
    <property type="project" value="InterPro"/>
</dbReference>
<evidence type="ECO:0000313" key="8">
    <source>
        <dbReference type="EMBL" id="KIX07561.1"/>
    </source>
</evidence>
<dbReference type="GO" id="GO:0008270">
    <property type="term" value="F:zinc ion binding"/>
    <property type="evidence" value="ECO:0007669"/>
    <property type="project" value="InterPro"/>
</dbReference>
<evidence type="ECO:0000256" key="1">
    <source>
        <dbReference type="ARBA" id="ARBA00022723"/>
    </source>
</evidence>
<dbReference type="InterPro" id="IPR007219">
    <property type="entry name" value="XnlR_reg_dom"/>
</dbReference>
<reference evidence="8 9" key="1">
    <citation type="submission" date="2015-01" db="EMBL/GenBank/DDBJ databases">
        <title>The Genome Sequence of Rhinocladiella mackenzie CBS 650.93.</title>
        <authorList>
            <consortium name="The Broad Institute Genomics Platform"/>
            <person name="Cuomo C."/>
            <person name="de Hoog S."/>
            <person name="Gorbushina A."/>
            <person name="Stielow B."/>
            <person name="Teixiera M."/>
            <person name="Abouelleil A."/>
            <person name="Chapman S.B."/>
            <person name="Priest M."/>
            <person name="Young S.K."/>
            <person name="Wortman J."/>
            <person name="Nusbaum C."/>
            <person name="Birren B."/>
        </authorList>
    </citation>
    <scope>NUCLEOTIDE SEQUENCE [LARGE SCALE GENOMIC DNA]</scope>
    <source>
        <strain evidence="8 9">CBS 650.93</strain>
    </source>
</reference>
<dbReference type="InterPro" id="IPR052761">
    <property type="entry name" value="Fungal_Detox/Toxin_TFs"/>
</dbReference>
<dbReference type="PANTHER" id="PTHR47425">
    <property type="entry name" value="FARB-RELATED"/>
    <property type="match status" value="1"/>
</dbReference>
<feature type="compositionally biased region" description="Polar residues" evidence="6">
    <location>
        <begin position="96"/>
        <end position="113"/>
    </location>
</feature>
<dbReference type="Pfam" id="PF00172">
    <property type="entry name" value="Zn_clus"/>
    <property type="match status" value="1"/>
</dbReference>
<evidence type="ECO:0000256" key="2">
    <source>
        <dbReference type="ARBA" id="ARBA00023015"/>
    </source>
</evidence>
<protein>
    <recommendedName>
        <fullName evidence="7">Zn(2)-C6 fungal-type domain-containing protein</fullName>
    </recommendedName>
</protein>
<dbReference type="STRING" id="1442369.A0A0D2IWB1"/>
<dbReference type="PANTHER" id="PTHR47425:SF3">
    <property type="entry name" value="ZN(II)2CYS6 TRANSCRIPTION FACTOR (EUROFUNG)"/>
    <property type="match status" value="1"/>
</dbReference>
<gene>
    <name evidence="8" type="ORF">Z518_02214</name>
</gene>
<dbReference type="GeneID" id="25290285"/>
<dbReference type="Proteomes" id="UP000053617">
    <property type="component" value="Unassembled WGS sequence"/>
</dbReference>
<evidence type="ECO:0000256" key="5">
    <source>
        <dbReference type="ARBA" id="ARBA00023242"/>
    </source>
</evidence>